<reference evidence="2 3" key="1">
    <citation type="submission" date="2017-11" db="EMBL/GenBank/DDBJ databases">
        <title>De-novo sequencing of pomegranate (Punica granatum L.) genome.</title>
        <authorList>
            <person name="Akparov Z."/>
            <person name="Amiraslanov A."/>
            <person name="Hajiyeva S."/>
            <person name="Abbasov M."/>
            <person name="Kaur K."/>
            <person name="Hamwieh A."/>
            <person name="Solovyev V."/>
            <person name="Salamov A."/>
            <person name="Braich B."/>
            <person name="Kosarev P."/>
            <person name="Mahmoud A."/>
            <person name="Hajiyev E."/>
            <person name="Babayeva S."/>
            <person name="Izzatullayeva V."/>
            <person name="Mammadov A."/>
            <person name="Mammadov A."/>
            <person name="Sharifova S."/>
            <person name="Ojaghi J."/>
            <person name="Eynullazada K."/>
            <person name="Bayramov B."/>
            <person name="Abdulazimova A."/>
            <person name="Shahmuradov I."/>
        </authorList>
    </citation>
    <scope>NUCLEOTIDE SEQUENCE [LARGE SCALE GENOMIC DNA]</scope>
    <source>
        <strain evidence="3">cv. AG2017</strain>
        <tissue evidence="2">Leaf</tissue>
    </source>
</reference>
<protein>
    <submittedName>
        <fullName evidence="2">Uncharacterized protein</fullName>
    </submittedName>
</protein>
<sequence length="142" mass="15515">MLFPSLVNDKAHCAHPNFILSGHACAKPMQCGLGVSTFPWGGTVDAREKESPFTVHDPLYLECDGDSRLDPIPHSGCTRSIGSKPREVSDITEREIRGLGRTKGSLGLPPWKVAVSFPWRNRSTGPPPYISDISHHADTSRP</sequence>
<evidence type="ECO:0000313" key="2">
    <source>
        <dbReference type="EMBL" id="PKI55254.1"/>
    </source>
</evidence>
<gene>
    <name evidence="2" type="ORF">CRG98_024354</name>
</gene>
<dbReference type="Proteomes" id="UP000233551">
    <property type="component" value="Unassembled WGS sequence"/>
</dbReference>
<keyword evidence="3" id="KW-1185">Reference proteome</keyword>
<evidence type="ECO:0000313" key="3">
    <source>
        <dbReference type="Proteomes" id="UP000233551"/>
    </source>
</evidence>
<dbReference type="EMBL" id="PGOL01001714">
    <property type="protein sequence ID" value="PKI55254.1"/>
    <property type="molecule type" value="Genomic_DNA"/>
</dbReference>
<proteinExistence type="predicted"/>
<accession>A0A2I0JG89</accession>
<feature type="region of interest" description="Disordered" evidence="1">
    <location>
        <begin position="122"/>
        <end position="142"/>
    </location>
</feature>
<feature type="compositionally biased region" description="Basic and acidic residues" evidence="1">
    <location>
        <begin position="133"/>
        <end position="142"/>
    </location>
</feature>
<comment type="caution">
    <text evidence="2">The sequence shown here is derived from an EMBL/GenBank/DDBJ whole genome shotgun (WGS) entry which is preliminary data.</text>
</comment>
<organism evidence="2 3">
    <name type="scientific">Punica granatum</name>
    <name type="common">Pomegranate</name>
    <dbReference type="NCBI Taxonomy" id="22663"/>
    <lineage>
        <taxon>Eukaryota</taxon>
        <taxon>Viridiplantae</taxon>
        <taxon>Streptophyta</taxon>
        <taxon>Embryophyta</taxon>
        <taxon>Tracheophyta</taxon>
        <taxon>Spermatophyta</taxon>
        <taxon>Magnoliopsida</taxon>
        <taxon>eudicotyledons</taxon>
        <taxon>Gunneridae</taxon>
        <taxon>Pentapetalae</taxon>
        <taxon>rosids</taxon>
        <taxon>malvids</taxon>
        <taxon>Myrtales</taxon>
        <taxon>Lythraceae</taxon>
        <taxon>Punica</taxon>
    </lineage>
</organism>
<name>A0A2I0JG89_PUNGR</name>
<dbReference type="AlphaFoldDB" id="A0A2I0JG89"/>
<evidence type="ECO:0000256" key="1">
    <source>
        <dbReference type="SAM" id="MobiDB-lite"/>
    </source>
</evidence>